<name>W8GJ77_9MOLU</name>
<dbReference type="GO" id="GO:0003841">
    <property type="term" value="F:1-acylglycerol-3-phosphate O-acyltransferase activity"/>
    <property type="evidence" value="ECO:0007669"/>
    <property type="project" value="UniProtKB-EC"/>
</dbReference>
<dbReference type="KEGG" id="hcr:X271_00189"/>
<comment type="pathway">
    <text evidence="1">Lipid metabolism.</text>
</comment>
<dbReference type="GO" id="GO:0006654">
    <property type="term" value="P:phosphatidic acid biosynthetic process"/>
    <property type="evidence" value="ECO:0007669"/>
    <property type="project" value="TreeGrafter"/>
</dbReference>
<dbReference type="Pfam" id="PF01553">
    <property type="entry name" value="Acyltransferase"/>
    <property type="match status" value="1"/>
</dbReference>
<dbReference type="CDD" id="cd07989">
    <property type="entry name" value="LPLAT_AGPAT-like"/>
    <property type="match status" value="1"/>
</dbReference>
<dbReference type="InterPro" id="IPR002123">
    <property type="entry name" value="Plipid/glycerol_acylTrfase"/>
</dbReference>
<evidence type="ECO:0000259" key="6">
    <source>
        <dbReference type="SMART" id="SM00563"/>
    </source>
</evidence>
<dbReference type="eggNOG" id="COG0204">
    <property type="taxonomic scope" value="Bacteria"/>
</dbReference>
<keyword evidence="5 7" id="KW-0012">Acyltransferase</keyword>
<dbReference type="PANTHER" id="PTHR10434:SF64">
    <property type="entry name" value="1-ACYL-SN-GLYCEROL-3-PHOSPHATE ACYLTRANSFERASE-RELATED"/>
    <property type="match status" value="1"/>
</dbReference>
<proteinExistence type="predicted"/>
<dbReference type="SUPFAM" id="SSF69593">
    <property type="entry name" value="Glycerol-3-phosphate (1)-acyltransferase"/>
    <property type="match status" value="1"/>
</dbReference>
<protein>
    <submittedName>
        <fullName evidence="7">1-acyl-sn-glycerol-3-phosphate acyltransferase</fullName>
        <ecNumber evidence="7">2.3.1.51</ecNumber>
    </submittedName>
</protein>
<dbReference type="EMBL" id="CP006932">
    <property type="protein sequence ID" value="AHK22297.1"/>
    <property type="molecule type" value="Genomic_DNA"/>
</dbReference>
<dbReference type="STRING" id="1427984.X271_00189"/>
<evidence type="ECO:0000313" key="7">
    <source>
        <dbReference type="EMBL" id="AHK22297.1"/>
    </source>
</evidence>
<dbReference type="HOGENOM" id="CLU_027938_6_1_14"/>
<keyword evidence="2" id="KW-0444">Lipid biosynthesis</keyword>
<dbReference type="PANTHER" id="PTHR10434">
    <property type="entry name" value="1-ACYL-SN-GLYCEROL-3-PHOSPHATE ACYLTRANSFERASE"/>
    <property type="match status" value="1"/>
</dbReference>
<reference evidence="7 8" key="1">
    <citation type="journal article" date="2014" name="Genome Biol. Evol.">
        <title>Phylogenomics of "Candidatus Hepatoplasma crinochetorum," a Lineage of Mollicutes Associated with Noninsect Arthropods.</title>
        <authorList>
            <person name="Leclercq S."/>
            <person name="Dittmer J."/>
            <person name="Bouchon D."/>
            <person name="Cordaux R."/>
        </authorList>
    </citation>
    <scope>NUCLEOTIDE SEQUENCE [LARGE SCALE GENOMIC DNA]</scope>
    <source>
        <strain evidence="7 8">Av</strain>
    </source>
</reference>
<dbReference type="EC" id="2.3.1.51" evidence="7"/>
<evidence type="ECO:0000256" key="2">
    <source>
        <dbReference type="ARBA" id="ARBA00022516"/>
    </source>
</evidence>
<organism evidence="7 8">
    <name type="scientific">Candidatus Hepatoplasma crinochetorum Av</name>
    <dbReference type="NCBI Taxonomy" id="1427984"/>
    <lineage>
        <taxon>Bacteria</taxon>
        <taxon>Bacillati</taxon>
        <taxon>Mycoplasmatota</taxon>
        <taxon>Mollicutes</taxon>
        <taxon>Candidatus Hepatoplasmataceae</taxon>
        <taxon>Candidatus Hepatoplasma</taxon>
    </lineage>
</organism>
<dbReference type="AlphaFoldDB" id="W8GJ77"/>
<dbReference type="SMART" id="SM00563">
    <property type="entry name" value="PlsC"/>
    <property type="match status" value="1"/>
</dbReference>
<sequence>MLEYIKNFFRVIWFSFIELYSLRRGSRKLKKWIKKNKREQDPNLHPFSKRWKYIYKKMRQFNRRAGIKIKVVGEENIPNGSAWVVPNHTSNLDGFYLIEALGAKLELTSVARSGVKQSKLTQGYFLGSDSFYLNRANIRESLTVLTQTAQYVKKNNRGVIIFPEGTRSFTTDLLEFKCGGFKFPQKYAIPILPITVLGTLQAKRFFRLKYREVKVIVHKPIKPIQHIKLPTDILCKNIGNTIKKELDKYEKNLSPKELKYFLKLKRKASIKQQKKDAKLNKEIEKSLEGAIENKNDK</sequence>
<keyword evidence="4" id="KW-0443">Lipid metabolism</keyword>
<evidence type="ECO:0000313" key="8">
    <source>
        <dbReference type="Proteomes" id="UP000019450"/>
    </source>
</evidence>
<dbReference type="RefSeq" id="WP_025208598.1">
    <property type="nucleotide sequence ID" value="NZ_CP006932.1"/>
</dbReference>
<feature type="domain" description="Phospholipid/glycerol acyltransferase" evidence="6">
    <location>
        <begin position="82"/>
        <end position="199"/>
    </location>
</feature>
<keyword evidence="8" id="KW-1185">Reference proteome</keyword>
<evidence type="ECO:0000256" key="5">
    <source>
        <dbReference type="ARBA" id="ARBA00023315"/>
    </source>
</evidence>
<keyword evidence="3 7" id="KW-0808">Transferase</keyword>
<accession>W8GJ77</accession>
<evidence type="ECO:0000256" key="1">
    <source>
        <dbReference type="ARBA" id="ARBA00005189"/>
    </source>
</evidence>
<dbReference type="Proteomes" id="UP000019450">
    <property type="component" value="Chromosome"/>
</dbReference>
<evidence type="ECO:0000256" key="4">
    <source>
        <dbReference type="ARBA" id="ARBA00023098"/>
    </source>
</evidence>
<evidence type="ECO:0000256" key="3">
    <source>
        <dbReference type="ARBA" id="ARBA00022679"/>
    </source>
</evidence>
<gene>
    <name evidence="7" type="primary">plsC</name>
    <name evidence="7" type="ORF">X271_00189</name>
</gene>
<dbReference type="OrthoDB" id="9803035at2"/>